<accession>A0A7K0KDH8</accession>
<feature type="transmembrane region" description="Helical" evidence="1">
    <location>
        <begin position="75"/>
        <end position="95"/>
    </location>
</feature>
<proteinExistence type="predicted"/>
<evidence type="ECO:0000256" key="1">
    <source>
        <dbReference type="SAM" id="Phobius"/>
    </source>
</evidence>
<organism evidence="2 3">
    <name type="scientific">Hallella mizrahii</name>
    <dbReference type="NCBI Taxonomy" id="2606637"/>
    <lineage>
        <taxon>Bacteria</taxon>
        <taxon>Pseudomonadati</taxon>
        <taxon>Bacteroidota</taxon>
        <taxon>Bacteroidia</taxon>
        <taxon>Bacteroidales</taxon>
        <taxon>Prevotellaceae</taxon>
        <taxon>Hallella</taxon>
    </lineage>
</organism>
<sequence length="133" mass="14293">MDIIKNLKRGRAIDDKNARLCTGCTKCALCVVCLLYHWQDATDKVSRILCKVQGSLTVIVAAGIAVALFFLHPLALWACVILVAALIGIATYVLASTIYNRPIGMVCSVALNLPRGQAPHVSFGSLAYLMDST</sequence>
<gene>
    <name evidence="2" type="ORF">FYJ73_04785</name>
</gene>
<reference evidence="2 3" key="1">
    <citation type="submission" date="2019-08" db="EMBL/GenBank/DDBJ databases">
        <title>In-depth cultivation of the pig gut microbiome towards novel bacterial diversity and tailored functional studies.</title>
        <authorList>
            <person name="Wylensek D."/>
            <person name="Hitch T.C.A."/>
            <person name="Clavel T."/>
        </authorList>
    </citation>
    <scope>NUCLEOTIDE SEQUENCE [LARGE SCALE GENOMIC DNA]</scope>
    <source>
        <strain evidence="2 3">LKV-178-WT-2A</strain>
    </source>
</reference>
<feature type="transmembrane region" description="Helical" evidence="1">
    <location>
        <begin position="48"/>
        <end position="69"/>
    </location>
</feature>
<dbReference type="RefSeq" id="WP_154533570.1">
    <property type="nucleotide sequence ID" value="NZ_VUNG01000007.1"/>
</dbReference>
<protein>
    <submittedName>
        <fullName evidence="2">Uncharacterized protein</fullName>
    </submittedName>
</protein>
<comment type="caution">
    <text evidence="2">The sequence shown here is derived from an EMBL/GenBank/DDBJ whole genome shotgun (WGS) entry which is preliminary data.</text>
</comment>
<keyword evidence="1" id="KW-0472">Membrane</keyword>
<dbReference type="EMBL" id="VUNG01000007">
    <property type="protein sequence ID" value="MST83987.1"/>
    <property type="molecule type" value="Genomic_DNA"/>
</dbReference>
<dbReference type="Proteomes" id="UP000438914">
    <property type="component" value="Unassembled WGS sequence"/>
</dbReference>
<keyword evidence="1" id="KW-1133">Transmembrane helix</keyword>
<dbReference type="AlphaFoldDB" id="A0A7K0KDH8"/>
<evidence type="ECO:0000313" key="3">
    <source>
        <dbReference type="Proteomes" id="UP000438914"/>
    </source>
</evidence>
<keyword evidence="1" id="KW-0812">Transmembrane</keyword>
<name>A0A7K0KDH8_9BACT</name>
<evidence type="ECO:0000313" key="2">
    <source>
        <dbReference type="EMBL" id="MST83987.1"/>
    </source>
</evidence>
<keyword evidence="3" id="KW-1185">Reference proteome</keyword>